<accession>A0ABV7FHN2</accession>
<dbReference type="Gene3D" id="1.10.8.1180">
    <property type="match status" value="3"/>
</dbReference>
<dbReference type="RefSeq" id="WP_378118847.1">
    <property type="nucleotide sequence ID" value="NZ_JBHRTF010000004.1"/>
</dbReference>
<feature type="region of interest" description="Disordered" evidence="1">
    <location>
        <begin position="373"/>
        <end position="401"/>
    </location>
</feature>
<feature type="domain" description="DnaT DNA-binding" evidence="2">
    <location>
        <begin position="223"/>
        <end position="290"/>
    </location>
</feature>
<organism evidence="3 4">
    <name type="scientific">Cellvibrio fontiphilus</name>
    <dbReference type="NCBI Taxonomy" id="1815559"/>
    <lineage>
        <taxon>Bacteria</taxon>
        <taxon>Pseudomonadati</taxon>
        <taxon>Pseudomonadota</taxon>
        <taxon>Gammaproteobacteria</taxon>
        <taxon>Cellvibrionales</taxon>
        <taxon>Cellvibrionaceae</taxon>
        <taxon>Cellvibrio</taxon>
    </lineage>
</organism>
<dbReference type="Pfam" id="PF17948">
    <property type="entry name" value="DnaT"/>
    <property type="match status" value="3"/>
</dbReference>
<dbReference type="EMBL" id="JBHRTF010000004">
    <property type="protein sequence ID" value="MFC3115997.1"/>
    <property type="molecule type" value="Genomic_DNA"/>
</dbReference>
<feature type="domain" description="DnaT DNA-binding" evidence="2">
    <location>
        <begin position="298"/>
        <end position="361"/>
    </location>
</feature>
<dbReference type="InterPro" id="IPR040480">
    <property type="entry name" value="DnaT_DNA_bind"/>
</dbReference>
<comment type="caution">
    <text evidence="3">The sequence shown here is derived from an EMBL/GenBank/DDBJ whole genome shotgun (WGS) entry which is preliminary data.</text>
</comment>
<proteinExistence type="predicted"/>
<protein>
    <submittedName>
        <fullName evidence="3">DnaT-like ssDNA-binding domain-containing protein</fullName>
    </submittedName>
</protein>
<sequence>MSSSLLPERPLLISPSLAATIGLEEACMLSILGDMTNYLPLQPANNRQWLDIDESWVSRLMPFWTDFDVQRISRSLKDKGIILLASAPYVESRRLTLAFDGAAAAPFTAPGSAAAPAPIAPIAPAIHTGATLISPGWQPDQELLRQIAQYNIPLDFVRLQVPEFVTYWRERGEANHSWGAKFLKDLLHKWRNHETQLARLQREEQERASRDRDTEFLQRDLETPMHSQWRPSKDALEVLVKHANISLAFVEDSIPEFVVYWQERGDVGRTWNSKFIQHVKRQWQRYHSALEHDTEPKRIPENWAPSRDVYDVLKLANIDLQFAQQQVAEFVLFWRDSNQVYASWNTKFLQHVKYHWAKQHALATVNSQQVNSNAGQQFAHQPGRTRDSSLAQQLNDRSWAS</sequence>
<keyword evidence="4" id="KW-1185">Reference proteome</keyword>
<evidence type="ECO:0000313" key="4">
    <source>
        <dbReference type="Proteomes" id="UP001595555"/>
    </source>
</evidence>
<name>A0ABV7FHN2_9GAMM</name>
<evidence type="ECO:0000256" key="1">
    <source>
        <dbReference type="SAM" id="MobiDB-lite"/>
    </source>
</evidence>
<reference evidence="4" key="1">
    <citation type="journal article" date="2019" name="Int. J. Syst. Evol. Microbiol.">
        <title>The Global Catalogue of Microorganisms (GCM) 10K type strain sequencing project: providing services to taxonomists for standard genome sequencing and annotation.</title>
        <authorList>
            <consortium name="The Broad Institute Genomics Platform"/>
            <consortium name="The Broad Institute Genome Sequencing Center for Infectious Disease"/>
            <person name="Wu L."/>
            <person name="Ma J."/>
        </authorList>
    </citation>
    <scope>NUCLEOTIDE SEQUENCE [LARGE SCALE GENOMIC DNA]</scope>
    <source>
        <strain evidence="4">KCTC 52237</strain>
    </source>
</reference>
<gene>
    <name evidence="3" type="ORF">ACFODX_10545</name>
</gene>
<evidence type="ECO:0000259" key="2">
    <source>
        <dbReference type="Pfam" id="PF17948"/>
    </source>
</evidence>
<feature type="domain" description="DnaT DNA-binding" evidence="2">
    <location>
        <begin position="133"/>
        <end position="196"/>
    </location>
</feature>
<dbReference type="Proteomes" id="UP001595555">
    <property type="component" value="Unassembled WGS sequence"/>
</dbReference>
<evidence type="ECO:0000313" key="3">
    <source>
        <dbReference type="EMBL" id="MFC3115997.1"/>
    </source>
</evidence>
<feature type="compositionally biased region" description="Polar residues" evidence="1">
    <location>
        <begin position="388"/>
        <end position="401"/>
    </location>
</feature>